<evidence type="ECO:0000313" key="1">
    <source>
        <dbReference type="EMBL" id="EWZ47404.1"/>
    </source>
</evidence>
<dbReference type="AlphaFoldDB" id="W9KXC2"/>
<reference evidence="1" key="2">
    <citation type="submission" date="2012-06" db="EMBL/GenBank/DDBJ databases">
        <title>Annotation of the Genome Sequence of Fusarium oxysporum Fo47.</title>
        <authorList>
            <consortium name="The Broad Institute Genomics Platform"/>
            <person name="Ma L.-J."/>
            <person name="Corby-Kistler H."/>
            <person name="Broz K."/>
            <person name="Gale L.R."/>
            <person name="Jonkers W."/>
            <person name="O'Donnell K."/>
            <person name="Ploetz R."/>
            <person name="Steinberg C."/>
            <person name="Schwartz D.C."/>
            <person name="VanEtten H."/>
            <person name="Zhou S."/>
            <person name="Young S.K."/>
            <person name="Zeng Q."/>
            <person name="Gargeya S."/>
            <person name="Fitzgerald M."/>
            <person name="Abouelleil A."/>
            <person name="Alvarado L."/>
            <person name="Chapman S.B."/>
            <person name="Gainer-Dewar J."/>
            <person name="Goldberg J."/>
            <person name="Griggs A."/>
            <person name="Gujja S."/>
            <person name="Hansen M."/>
            <person name="Howarth C."/>
            <person name="Imamovic A."/>
            <person name="Ireland A."/>
            <person name="Larimer J."/>
            <person name="McCowan C."/>
            <person name="Murphy C."/>
            <person name="Pearson M."/>
            <person name="Poon T.W."/>
            <person name="Priest M."/>
            <person name="Roberts A."/>
            <person name="Saif S."/>
            <person name="Shea T."/>
            <person name="Sykes S."/>
            <person name="Wortman J."/>
            <person name="Nusbaum C."/>
            <person name="Birren B."/>
        </authorList>
    </citation>
    <scope>NUCLEOTIDE SEQUENCE</scope>
    <source>
        <strain evidence="1">Fo47</strain>
    </source>
</reference>
<accession>W9KXC2</accession>
<dbReference type="Proteomes" id="UP000030766">
    <property type="component" value="Unassembled WGS sequence"/>
</dbReference>
<gene>
    <name evidence="1" type="ORF">FOZG_03337</name>
</gene>
<organism evidence="1">
    <name type="scientific">Fusarium oxysporum Fo47</name>
    <dbReference type="NCBI Taxonomy" id="660027"/>
    <lineage>
        <taxon>Eukaryota</taxon>
        <taxon>Fungi</taxon>
        <taxon>Dikarya</taxon>
        <taxon>Ascomycota</taxon>
        <taxon>Pezizomycotina</taxon>
        <taxon>Sordariomycetes</taxon>
        <taxon>Hypocreomycetidae</taxon>
        <taxon>Hypocreales</taxon>
        <taxon>Nectriaceae</taxon>
        <taxon>Fusarium</taxon>
        <taxon>Fusarium oxysporum species complex</taxon>
    </lineage>
</organism>
<dbReference type="HOGENOM" id="CLU_3032408_0_0_1"/>
<proteinExistence type="predicted"/>
<dbReference type="VEuPathDB" id="FungiDB:FOZG_03337"/>
<reference evidence="1" key="1">
    <citation type="submission" date="2011-06" db="EMBL/GenBank/DDBJ databases">
        <title>The Genome Sequence of Fusarium oxysporum Fo47.</title>
        <authorList>
            <consortium name="The Broad Institute Genome Sequencing Platform"/>
            <person name="Ma L.-J."/>
            <person name="Gale L.R."/>
            <person name="Schwartz D.C."/>
            <person name="Zhou S."/>
            <person name="Corby-Kistler H."/>
            <person name="Young S.K."/>
            <person name="Zeng Q."/>
            <person name="Gargeya S."/>
            <person name="Fitzgerald M."/>
            <person name="Haas B."/>
            <person name="Abouelleil A."/>
            <person name="Alvarado L."/>
            <person name="Arachchi H.M."/>
            <person name="Berlin A."/>
            <person name="Brown A."/>
            <person name="Chapman S.B."/>
            <person name="Chen Z."/>
            <person name="Dunbar C."/>
            <person name="Freedman E."/>
            <person name="Gearin G."/>
            <person name="Gellesch M."/>
            <person name="Goldberg J."/>
            <person name="Griggs A."/>
            <person name="Gujja S."/>
            <person name="Heiman D."/>
            <person name="Howarth C."/>
            <person name="Larson L."/>
            <person name="Lui A."/>
            <person name="MacDonald P.J.P."/>
            <person name="Mehta T."/>
            <person name="Montmayeur A."/>
            <person name="Murphy C."/>
            <person name="Neiman D."/>
            <person name="Pearson M."/>
            <person name="Priest M."/>
            <person name="Roberts A."/>
            <person name="Saif S."/>
            <person name="Shea T."/>
            <person name="Shenoy N."/>
            <person name="Sisk P."/>
            <person name="Stolte C."/>
            <person name="Sykes S."/>
            <person name="Wortman J."/>
            <person name="Nusbaum C."/>
            <person name="Birren B."/>
        </authorList>
    </citation>
    <scope>NUCLEOTIDE SEQUENCE [LARGE SCALE GENOMIC DNA]</scope>
    <source>
        <strain evidence="1">Fo47</strain>
    </source>
</reference>
<dbReference type="EMBL" id="JH717897">
    <property type="protein sequence ID" value="EWZ47404.1"/>
    <property type="molecule type" value="Genomic_DNA"/>
</dbReference>
<protein>
    <submittedName>
        <fullName evidence="1">Uncharacterized protein</fullName>
    </submittedName>
</protein>
<sequence>MEAIAGPAEESEWTLEDINMSHGDRLRYVAMPNDEYAAFLEWRESQKEQIHGLFN</sequence>
<name>W9KXC2_FUSOX</name>